<dbReference type="EMBL" id="JAMRDG010000002">
    <property type="protein sequence ID" value="KAJ3687387.1"/>
    <property type="molecule type" value="Genomic_DNA"/>
</dbReference>
<evidence type="ECO:0000256" key="9">
    <source>
        <dbReference type="SAM" id="SignalP"/>
    </source>
</evidence>
<dbReference type="InterPro" id="IPR043325">
    <property type="entry name" value="LTSS"/>
</dbReference>
<sequence>MEKTLLVSIGLVVAVMAMVSPHVSAQTTSTSGCMTTIVSLSSCLNYITGNSSTPSSSCCSTLSGIVKNEPQCLCVLLNGGASSLGVTINTTKALELPPACKVQTPPVSLCKTLGAPAAAPSASTETPSTGSTPSSTSSTPSVPSASTAGSKTTPSTTGESSDSMSNKSAVISIFFLAISAFASLI</sequence>
<organism evidence="11 12">
    <name type="scientific">Rhynchospora tenuis</name>
    <dbReference type="NCBI Taxonomy" id="198213"/>
    <lineage>
        <taxon>Eukaryota</taxon>
        <taxon>Viridiplantae</taxon>
        <taxon>Streptophyta</taxon>
        <taxon>Embryophyta</taxon>
        <taxon>Tracheophyta</taxon>
        <taxon>Spermatophyta</taxon>
        <taxon>Magnoliopsida</taxon>
        <taxon>Liliopsida</taxon>
        <taxon>Poales</taxon>
        <taxon>Cyperaceae</taxon>
        <taxon>Cyperoideae</taxon>
        <taxon>Rhynchosporeae</taxon>
        <taxon>Rhynchospora</taxon>
    </lineage>
</organism>
<comment type="subcellular location">
    <subcellularLocation>
        <location evidence="1">Cell membrane</location>
        <topology evidence="1">Lipid-anchor</topology>
        <topology evidence="1">GPI-anchor</topology>
    </subcellularLocation>
</comment>
<keyword evidence="4 9" id="KW-0732">Signal</keyword>
<dbReference type="SUPFAM" id="SSF47699">
    <property type="entry name" value="Bifunctional inhibitor/lipid-transfer protein/seed storage 2S albumin"/>
    <property type="match status" value="1"/>
</dbReference>
<accession>A0AAD5Z5R9</accession>
<name>A0AAD5Z5R9_9POAL</name>
<feature type="region of interest" description="Disordered" evidence="8">
    <location>
        <begin position="120"/>
        <end position="164"/>
    </location>
</feature>
<gene>
    <name evidence="11" type="ORF">LUZ61_016551</name>
</gene>
<dbReference type="GO" id="GO:0005886">
    <property type="term" value="C:plasma membrane"/>
    <property type="evidence" value="ECO:0007669"/>
    <property type="project" value="UniProtKB-SubCell"/>
</dbReference>
<dbReference type="SMART" id="SM00499">
    <property type="entry name" value="AAI"/>
    <property type="match status" value="1"/>
</dbReference>
<dbReference type="GO" id="GO:0098552">
    <property type="term" value="C:side of membrane"/>
    <property type="evidence" value="ECO:0007669"/>
    <property type="project" value="UniProtKB-KW"/>
</dbReference>
<evidence type="ECO:0000256" key="8">
    <source>
        <dbReference type="SAM" id="MobiDB-lite"/>
    </source>
</evidence>
<feature type="chain" id="PRO_5041968807" description="Bifunctional inhibitor/plant lipid transfer protein/seed storage helical domain-containing protein" evidence="9">
    <location>
        <begin position="26"/>
        <end position="185"/>
    </location>
</feature>
<proteinExistence type="inferred from homology"/>
<dbReference type="AlphaFoldDB" id="A0AAD5Z5R9"/>
<dbReference type="FunFam" id="1.10.110.10:FF:000001">
    <property type="entry name" value="Bifunctional inhibitor/lipid-transfer protein/seed storage 2S albumin superfamily protein"/>
    <property type="match status" value="1"/>
</dbReference>
<feature type="compositionally biased region" description="Polar residues" evidence="8">
    <location>
        <begin position="151"/>
        <end position="164"/>
    </location>
</feature>
<dbReference type="CDD" id="cd00010">
    <property type="entry name" value="AAI_LTSS"/>
    <property type="match status" value="1"/>
</dbReference>
<comment type="similarity">
    <text evidence="2">Belongs to the plant LTP family.</text>
</comment>
<evidence type="ECO:0000256" key="3">
    <source>
        <dbReference type="ARBA" id="ARBA00022622"/>
    </source>
</evidence>
<reference evidence="11 12" key="1">
    <citation type="journal article" date="2022" name="Cell">
        <title>Repeat-based holocentromeres influence genome architecture and karyotype evolution.</title>
        <authorList>
            <person name="Hofstatter P.G."/>
            <person name="Thangavel G."/>
            <person name="Lux T."/>
            <person name="Neumann P."/>
            <person name="Vondrak T."/>
            <person name="Novak P."/>
            <person name="Zhang M."/>
            <person name="Costa L."/>
            <person name="Castellani M."/>
            <person name="Scott A."/>
            <person name="Toegelov H."/>
            <person name="Fuchs J."/>
            <person name="Mata-Sucre Y."/>
            <person name="Dias Y."/>
            <person name="Vanzela A.L.L."/>
            <person name="Huettel B."/>
            <person name="Almeida C.C.S."/>
            <person name="Simkova H."/>
            <person name="Souza G."/>
            <person name="Pedrosa-Harand A."/>
            <person name="Macas J."/>
            <person name="Mayer K.F.X."/>
            <person name="Houben A."/>
            <person name="Marques A."/>
        </authorList>
    </citation>
    <scope>NUCLEOTIDE SEQUENCE [LARGE SCALE GENOMIC DNA]</scope>
    <source>
        <strain evidence="11">RhyTen1mFocal</strain>
    </source>
</reference>
<keyword evidence="12" id="KW-1185">Reference proteome</keyword>
<dbReference type="PROSITE" id="PS51257">
    <property type="entry name" value="PROKAR_LIPOPROTEIN"/>
    <property type="match status" value="1"/>
</dbReference>
<keyword evidence="6" id="KW-0325">Glycoprotein</keyword>
<dbReference type="Pfam" id="PF14368">
    <property type="entry name" value="LTP_2"/>
    <property type="match status" value="1"/>
</dbReference>
<evidence type="ECO:0000313" key="11">
    <source>
        <dbReference type="EMBL" id="KAJ3687387.1"/>
    </source>
</evidence>
<dbReference type="PANTHER" id="PTHR33044">
    <property type="entry name" value="BIFUNCTIONAL INHIBITOR/LIPID-TRANSFER PROTEIN/SEED STORAGE 2S ALBUMIN SUPERFAMILY PROTEIN-RELATED"/>
    <property type="match status" value="1"/>
</dbReference>
<evidence type="ECO:0000256" key="5">
    <source>
        <dbReference type="ARBA" id="ARBA00023157"/>
    </source>
</evidence>
<evidence type="ECO:0000256" key="4">
    <source>
        <dbReference type="ARBA" id="ARBA00022729"/>
    </source>
</evidence>
<keyword evidence="3" id="KW-0336">GPI-anchor</keyword>
<evidence type="ECO:0000256" key="1">
    <source>
        <dbReference type="ARBA" id="ARBA00004609"/>
    </source>
</evidence>
<dbReference type="InterPro" id="IPR016140">
    <property type="entry name" value="Bifunc_inhib/LTP/seed_store"/>
</dbReference>
<keyword evidence="3" id="KW-0472">Membrane</keyword>
<evidence type="ECO:0000259" key="10">
    <source>
        <dbReference type="SMART" id="SM00499"/>
    </source>
</evidence>
<evidence type="ECO:0000256" key="7">
    <source>
        <dbReference type="ARBA" id="ARBA00023288"/>
    </source>
</evidence>
<feature type="signal peptide" evidence="9">
    <location>
        <begin position="1"/>
        <end position="25"/>
    </location>
</feature>
<evidence type="ECO:0000313" key="12">
    <source>
        <dbReference type="Proteomes" id="UP001210211"/>
    </source>
</evidence>
<feature type="domain" description="Bifunctional inhibitor/plant lipid transfer protein/seed storage helical" evidence="10">
    <location>
        <begin position="33"/>
        <end position="110"/>
    </location>
</feature>
<feature type="compositionally biased region" description="Low complexity" evidence="8">
    <location>
        <begin position="120"/>
        <end position="150"/>
    </location>
</feature>
<evidence type="ECO:0000256" key="6">
    <source>
        <dbReference type="ARBA" id="ARBA00023180"/>
    </source>
</evidence>
<keyword evidence="7" id="KW-0449">Lipoprotein</keyword>
<protein>
    <recommendedName>
        <fullName evidence="10">Bifunctional inhibitor/plant lipid transfer protein/seed storage helical domain-containing protein</fullName>
    </recommendedName>
</protein>
<dbReference type="InterPro" id="IPR036312">
    <property type="entry name" value="Bifun_inhib/LTP/seed_sf"/>
</dbReference>
<evidence type="ECO:0000256" key="2">
    <source>
        <dbReference type="ARBA" id="ARBA00009748"/>
    </source>
</evidence>
<dbReference type="Gene3D" id="1.10.110.10">
    <property type="entry name" value="Plant lipid-transfer and hydrophobic proteins"/>
    <property type="match status" value="1"/>
</dbReference>
<comment type="caution">
    <text evidence="11">The sequence shown here is derived from an EMBL/GenBank/DDBJ whole genome shotgun (WGS) entry which is preliminary data.</text>
</comment>
<dbReference type="Proteomes" id="UP001210211">
    <property type="component" value="Unassembled WGS sequence"/>
</dbReference>
<keyword evidence="5" id="KW-1015">Disulfide bond</keyword>